<dbReference type="EMBL" id="RSCE01000011">
    <property type="protein sequence ID" value="RSH78995.1"/>
    <property type="molecule type" value="Genomic_DNA"/>
</dbReference>
<name>A0A427XJB7_9TREE</name>
<evidence type="ECO:0000313" key="1">
    <source>
        <dbReference type="EMBL" id="RSH78995.1"/>
    </source>
</evidence>
<organism evidence="1 2">
    <name type="scientific">Apiotrichum porosum</name>
    <dbReference type="NCBI Taxonomy" id="105984"/>
    <lineage>
        <taxon>Eukaryota</taxon>
        <taxon>Fungi</taxon>
        <taxon>Dikarya</taxon>
        <taxon>Basidiomycota</taxon>
        <taxon>Agaricomycotina</taxon>
        <taxon>Tremellomycetes</taxon>
        <taxon>Trichosporonales</taxon>
        <taxon>Trichosporonaceae</taxon>
        <taxon>Apiotrichum</taxon>
    </lineage>
</organism>
<protein>
    <submittedName>
        <fullName evidence="1">Uncharacterized protein</fullName>
    </submittedName>
</protein>
<dbReference type="GeneID" id="39586464"/>
<keyword evidence="2" id="KW-1185">Reference proteome</keyword>
<reference evidence="1 2" key="1">
    <citation type="submission" date="2018-11" db="EMBL/GenBank/DDBJ databases">
        <title>Genome sequence of Apiotrichum porosum DSM 27194.</title>
        <authorList>
            <person name="Aliyu H."/>
            <person name="Gorte O."/>
            <person name="Ochsenreither K."/>
        </authorList>
    </citation>
    <scope>NUCLEOTIDE SEQUENCE [LARGE SCALE GENOMIC DNA]</scope>
    <source>
        <strain evidence="1 2">DSM 27194</strain>
    </source>
</reference>
<evidence type="ECO:0000313" key="2">
    <source>
        <dbReference type="Proteomes" id="UP000279236"/>
    </source>
</evidence>
<dbReference type="Proteomes" id="UP000279236">
    <property type="component" value="Unassembled WGS sequence"/>
</dbReference>
<sequence>MIFTETRRPLAPPLHRFDEIPRLGFLRPFASIAANLLDGTPRVTIVGLENVNQKALRKHSSTLRQPDGYLGILAPAIESIRRSRTIYPRSRQQLTLVGIEGIPVHLMGLHTGTTYEEALVHIRNAIRSRSPSKPKNTFMAIGFQTLDERRATLGVEEFLLETEYLQCWERAT</sequence>
<proteinExistence type="predicted"/>
<accession>A0A427XJB7</accession>
<gene>
    <name evidence="1" type="ORF">EHS24_001921</name>
</gene>
<dbReference type="RefSeq" id="XP_028474142.1">
    <property type="nucleotide sequence ID" value="XM_028617679.1"/>
</dbReference>
<dbReference type="AlphaFoldDB" id="A0A427XJB7"/>
<comment type="caution">
    <text evidence="1">The sequence shown here is derived from an EMBL/GenBank/DDBJ whole genome shotgun (WGS) entry which is preliminary data.</text>
</comment>